<evidence type="ECO:0000313" key="1">
    <source>
        <dbReference type="EMBL" id="SUB87473.1"/>
    </source>
</evidence>
<accession>A0A379E435</accession>
<reference evidence="1 2" key="1">
    <citation type="submission" date="2018-06" db="EMBL/GenBank/DDBJ databases">
        <authorList>
            <consortium name="Pathogen Informatics"/>
            <person name="Doyle S."/>
        </authorList>
    </citation>
    <scope>NUCLEOTIDE SEQUENCE [LARGE SCALE GENOMIC DNA]</scope>
    <source>
        <strain evidence="1 2">NCTC13067</strain>
    </source>
</reference>
<proteinExistence type="predicted"/>
<organism evidence="1 2">
    <name type="scientific">Prevotella denticola</name>
    <dbReference type="NCBI Taxonomy" id="28129"/>
    <lineage>
        <taxon>Bacteria</taxon>
        <taxon>Pseudomonadati</taxon>
        <taxon>Bacteroidota</taxon>
        <taxon>Bacteroidia</taxon>
        <taxon>Bacteroidales</taxon>
        <taxon>Prevotellaceae</taxon>
        <taxon>Prevotella</taxon>
    </lineage>
</organism>
<name>A0A379E435_9BACT</name>
<dbReference type="EMBL" id="UGTM01000001">
    <property type="protein sequence ID" value="SUB87473.1"/>
    <property type="molecule type" value="Genomic_DNA"/>
</dbReference>
<sequence length="144" mass="16228">MLFCTSLSDFCLQMYGVCIPVGKTASCFLFSIGEPDALVRKYWYWKDIALAVSFFFVYVVSEHSKGAYPCQSSLSAGRKVVNPKHCKLHLEHFSQRPGLVFPTSRTRIPNAWDSCSQRLGTLFPTGREQSVQPIGLKRFHVSSV</sequence>
<protein>
    <submittedName>
        <fullName evidence="1">Uncharacterized protein</fullName>
    </submittedName>
</protein>
<dbReference type="Proteomes" id="UP000255469">
    <property type="component" value="Unassembled WGS sequence"/>
</dbReference>
<dbReference type="AlphaFoldDB" id="A0A379E435"/>
<gene>
    <name evidence="1" type="ORF">NCTC13067_01141</name>
</gene>
<evidence type="ECO:0000313" key="2">
    <source>
        <dbReference type="Proteomes" id="UP000255469"/>
    </source>
</evidence>